<comment type="caution">
    <text evidence="1">The sequence shown here is derived from an EMBL/GenBank/DDBJ whole genome shotgun (WGS) entry which is preliminary data.</text>
</comment>
<protein>
    <submittedName>
        <fullName evidence="1">Uncharacterized protein</fullName>
    </submittedName>
</protein>
<keyword evidence="2" id="KW-1185">Reference proteome</keyword>
<sequence>MAPADRNSWKTLPCPYERERFELPLLFLDAEGERMRKGHIPQDMDDKWFIFFENGWLYFHRSRTGACIYGLRLDGSPHGVRVIEGWVSRDREHYNSPGIEQDKKMVQQLIGSRLLA</sequence>
<name>A0A2T5G0C0_9SPHN</name>
<organism evidence="1 2">
    <name type="scientific">Sphingomonas oleivorans</name>
    <dbReference type="NCBI Taxonomy" id="1735121"/>
    <lineage>
        <taxon>Bacteria</taxon>
        <taxon>Pseudomonadati</taxon>
        <taxon>Pseudomonadota</taxon>
        <taxon>Alphaproteobacteria</taxon>
        <taxon>Sphingomonadales</taxon>
        <taxon>Sphingomonadaceae</taxon>
        <taxon>Sphingomonas</taxon>
    </lineage>
</organism>
<accession>A0A2T5G0C0</accession>
<evidence type="ECO:0000313" key="2">
    <source>
        <dbReference type="Proteomes" id="UP000244162"/>
    </source>
</evidence>
<dbReference type="EMBL" id="NWBU01000005">
    <property type="protein sequence ID" value="PTQ12402.1"/>
    <property type="molecule type" value="Genomic_DNA"/>
</dbReference>
<dbReference type="OrthoDB" id="487531at2"/>
<evidence type="ECO:0000313" key="1">
    <source>
        <dbReference type="EMBL" id="PTQ12402.1"/>
    </source>
</evidence>
<gene>
    <name evidence="1" type="ORF">CLG96_06105</name>
</gene>
<reference evidence="1 2" key="1">
    <citation type="submission" date="2017-09" db="EMBL/GenBank/DDBJ databases">
        <title>Sphingomonas panjinensis sp.nov., isolated from oil-contaminated soil.</title>
        <authorList>
            <person name="Wang L."/>
            <person name="Chen L."/>
        </authorList>
    </citation>
    <scope>NUCLEOTIDE SEQUENCE [LARGE SCALE GENOMIC DNA]</scope>
    <source>
        <strain evidence="1 2">FW-11</strain>
    </source>
</reference>
<proteinExistence type="predicted"/>
<dbReference type="AlphaFoldDB" id="A0A2T5G0C0"/>
<dbReference type="Proteomes" id="UP000244162">
    <property type="component" value="Unassembled WGS sequence"/>
</dbReference>